<name>A0ABY8V0U2_9BACI</name>
<dbReference type="RefSeq" id="WP_231418021.1">
    <property type="nucleotide sequence ID" value="NZ_CP126446.1"/>
</dbReference>
<evidence type="ECO:0000313" key="3">
    <source>
        <dbReference type="Proteomes" id="UP001236652"/>
    </source>
</evidence>
<keyword evidence="1" id="KW-0472">Membrane</keyword>
<keyword evidence="1" id="KW-1133">Transmembrane helix</keyword>
<gene>
    <name evidence="2" type="ORF">QNI29_06820</name>
</gene>
<protein>
    <recommendedName>
        <fullName evidence="4">DUF1328 domain-containing protein</fullName>
    </recommendedName>
</protein>
<feature type="transmembrane region" description="Helical" evidence="1">
    <location>
        <begin position="7"/>
        <end position="26"/>
    </location>
</feature>
<sequence length="62" mass="7128">MKLIKIILEVIYVSAVAGILAGTFGFSPLEEVRTELLIIAWVFFMTRFILGKLEKRKTIREN</sequence>
<dbReference type="EMBL" id="CP126446">
    <property type="protein sequence ID" value="WIF99364.1"/>
    <property type="molecule type" value="Genomic_DNA"/>
</dbReference>
<evidence type="ECO:0008006" key="4">
    <source>
        <dbReference type="Google" id="ProtNLM"/>
    </source>
</evidence>
<evidence type="ECO:0000313" key="2">
    <source>
        <dbReference type="EMBL" id="WIF99364.1"/>
    </source>
</evidence>
<evidence type="ECO:0000256" key="1">
    <source>
        <dbReference type="SAM" id="Phobius"/>
    </source>
</evidence>
<organism evidence="2 3">
    <name type="scientific">Pontibacillus chungwhensis</name>
    <dbReference type="NCBI Taxonomy" id="265426"/>
    <lineage>
        <taxon>Bacteria</taxon>
        <taxon>Bacillati</taxon>
        <taxon>Bacillota</taxon>
        <taxon>Bacilli</taxon>
        <taxon>Bacillales</taxon>
        <taxon>Bacillaceae</taxon>
        <taxon>Pontibacillus</taxon>
    </lineage>
</organism>
<proteinExistence type="predicted"/>
<dbReference type="Proteomes" id="UP001236652">
    <property type="component" value="Chromosome"/>
</dbReference>
<accession>A0ABY8V0U2</accession>
<keyword evidence="3" id="KW-1185">Reference proteome</keyword>
<keyword evidence="1" id="KW-0812">Transmembrane</keyword>
<reference evidence="2 3" key="1">
    <citation type="submission" date="2023-05" db="EMBL/GenBank/DDBJ databases">
        <title>Comparative genomics reveals the evidence of polycyclic aromatic hydrocarbons degradation in moderately halophilic genus Pontibacillus.</title>
        <authorList>
            <person name="Yang H."/>
            <person name="Qian Z."/>
        </authorList>
    </citation>
    <scope>NUCLEOTIDE SEQUENCE [LARGE SCALE GENOMIC DNA]</scope>
    <source>
        <strain evidence="3">HN14</strain>
    </source>
</reference>
<feature type="transmembrane region" description="Helical" evidence="1">
    <location>
        <begin position="32"/>
        <end position="50"/>
    </location>
</feature>